<accession>A0A562SJS8</accession>
<dbReference type="OrthoDB" id="826659at2"/>
<comment type="caution">
    <text evidence="1">The sequence shown here is derived from an EMBL/GenBank/DDBJ whole genome shotgun (WGS) entry which is preliminary data.</text>
</comment>
<evidence type="ECO:0008006" key="3">
    <source>
        <dbReference type="Google" id="ProtNLM"/>
    </source>
</evidence>
<organism evidence="1 2">
    <name type="scientific">Lacibacter cauensis</name>
    <dbReference type="NCBI Taxonomy" id="510947"/>
    <lineage>
        <taxon>Bacteria</taxon>
        <taxon>Pseudomonadati</taxon>
        <taxon>Bacteroidota</taxon>
        <taxon>Chitinophagia</taxon>
        <taxon>Chitinophagales</taxon>
        <taxon>Chitinophagaceae</taxon>
        <taxon>Lacibacter</taxon>
    </lineage>
</organism>
<evidence type="ECO:0000313" key="1">
    <source>
        <dbReference type="EMBL" id="TWI81353.1"/>
    </source>
</evidence>
<dbReference type="AlphaFoldDB" id="A0A562SJS8"/>
<dbReference type="RefSeq" id="WP_144886553.1">
    <property type="nucleotide sequence ID" value="NZ_VLLE01000004.1"/>
</dbReference>
<protein>
    <recommendedName>
        <fullName evidence="3">Lipocalin-like protein</fullName>
    </recommendedName>
</protein>
<sequence>MFLRISLYAVLLFTAVSCKRESVSNNNTEALSGTWRINYYWDQKDETSNFAAYNFMFNSGGVLMAHGSSGSTITGTWSETTTKFTINFGSDPILSDLNGEWMKTERTGTVLKLKDDNPSQDDQLHFIKN</sequence>
<gene>
    <name evidence="1" type="ORF">IQ13_2371</name>
</gene>
<proteinExistence type="predicted"/>
<evidence type="ECO:0000313" key="2">
    <source>
        <dbReference type="Proteomes" id="UP000316167"/>
    </source>
</evidence>
<dbReference type="EMBL" id="VLLE01000004">
    <property type="protein sequence ID" value="TWI81353.1"/>
    <property type="molecule type" value="Genomic_DNA"/>
</dbReference>
<keyword evidence="2" id="KW-1185">Reference proteome</keyword>
<reference evidence="1 2" key="1">
    <citation type="journal article" date="2015" name="Stand. Genomic Sci.">
        <title>Genomic Encyclopedia of Bacterial and Archaeal Type Strains, Phase III: the genomes of soil and plant-associated and newly described type strains.</title>
        <authorList>
            <person name="Whitman W.B."/>
            <person name="Woyke T."/>
            <person name="Klenk H.P."/>
            <person name="Zhou Y."/>
            <person name="Lilburn T.G."/>
            <person name="Beck B.J."/>
            <person name="De Vos P."/>
            <person name="Vandamme P."/>
            <person name="Eisen J.A."/>
            <person name="Garrity G."/>
            <person name="Hugenholtz P."/>
            <person name="Kyrpides N.C."/>
        </authorList>
    </citation>
    <scope>NUCLEOTIDE SEQUENCE [LARGE SCALE GENOMIC DNA]</scope>
    <source>
        <strain evidence="1 2">CGMCC 1.7271</strain>
    </source>
</reference>
<dbReference type="PROSITE" id="PS51257">
    <property type="entry name" value="PROKAR_LIPOPROTEIN"/>
    <property type="match status" value="1"/>
</dbReference>
<dbReference type="Proteomes" id="UP000316167">
    <property type="component" value="Unassembled WGS sequence"/>
</dbReference>
<name>A0A562SJS8_9BACT</name>